<name>A0A1H7QDJ2_OLID1</name>
<dbReference type="InterPro" id="IPR033131">
    <property type="entry name" value="Pectinesterase_Asp_AS"/>
</dbReference>
<dbReference type="PROSITE" id="PS00503">
    <property type="entry name" value="PECTINESTERASE_2"/>
    <property type="match status" value="1"/>
</dbReference>
<comment type="catalytic activity">
    <reaction evidence="5">
        <text>[(1-&gt;4)-alpha-D-galacturonosyl methyl ester](n) + n H2O = [(1-&gt;4)-alpha-D-galacturonosyl](n) + n methanol + n H(+)</text>
        <dbReference type="Rhea" id="RHEA:22380"/>
        <dbReference type="Rhea" id="RHEA-COMP:14570"/>
        <dbReference type="Rhea" id="RHEA-COMP:14573"/>
        <dbReference type="ChEBI" id="CHEBI:15377"/>
        <dbReference type="ChEBI" id="CHEBI:15378"/>
        <dbReference type="ChEBI" id="CHEBI:17790"/>
        <dbReference type="ChEBI" id="CHEBI:140522"/>
        <dbReference type="ChEBI" id="CHEBI:140523"/>
        <dbReference type="EC" id="3.1.1.11"/>
    </reaction>
</comment>
<dbReference type="AlphaFoldDB" id="A0A1H7QDJ2"/>
<dbReference type="OrthoDB" id="9804686at2"/>
<dbReference type="SUPFAM" id="SSF51126">
    <property type="entry name" value="Pectin lyase-like"/>
    <property type="match status" value="1"/>
</dbReference>
<evidence type="ECO:0000256" key="2">
    <source>
        <dbReference type="ARBA" id="ARBA00022801"/>
    </source>
</evidence>
<dbReference type="PANTHER" id="PTHR31321">
    <property type="entry name" value="ACYL-COA THIOESTER HYDROLASE YBHC-RELATED"/>
    <property type="match status" value="1"/>
</dbReference>
<dbReference type="InterPro" id="IPR011050">
    <property type="entry name" value="Pectin_lyase_fold/virulence"/>
</dbReference>
<organism evidence="7 8">
    <name type="scientific">Olivibacter domesticus</name>
    <name type="common">Pseudosphingobacterium domesticum</name>
    <dbReference type="NCBI Taxonomy" id="407022"/>
    <lineage>
        <taxon>Bacteria</taxon>
        <taxon>Pseudomonadati</taxon>
        <taxon>Bacteroidota</taxon>
        <taxon>Sphingobacteriia</taxon>
        <taxon>Sphingobacteriales</taxon>
        <taxon>Sphingobacteriaceae</taxon>
        <taxon>Olivibacter</taxon>
    </lineage>
</organism>
<dbReference type="GO" id="GO:0030599">
    <property type="term" value="F:pectinesterase activity"/>
    <property type="evidence" value="ECO:0007669"/>
    <property type="project" value="UniProtKB-UniRule"/>
</dbReference>
<dbReference type="RefSeq" id="WP_093324746.1">
    <property type="nucleotide sequence ID" value="NZ_FOAF01000002.1"/>
</dbReference>
<sequence>MRSIFLNVCLFTIWATCLKAADRDTIIVAQDGSGKYTSVQKALEAVKDSESSILTIFIKPGVYKEQLRLKSSEKHVKLIGEDANKTILTYDNFASKTNPETGNNYGTTGSSSFFVEADHVTAENLTFANSAGPVGQAVAVNITGNRVAFKNCRFLGFQDTLYTKGPQDDKSKESLQYYENCYIEGTVDFIFGAATALFVNCELHSKGQGGYVTAASTPEHKKYGYVFIDCKLTGESSEASVALGRPWRPYAQVVYINCDMGDHIIPQGWNNWGKEENESTVFYAEYNSKGKGANKNKRVKWAKTLNGEEAKLYTKEQVLGDWLPFIIPTSI</sequence>
<dbReference type="GO" id="GO:0009279">
    <property type="term" value="C:cell outer membrane"/>
    <property type="evidence" value="ECO:0007669"/>
    <property type="project" value="TreeGrafter"/>
</dbReference>
<dbReference type="EMBL" id="FOAF01000002">
    <property type="protein sequence ID" value="SEL46003.1"/>
    <property type="molecule type" value="Genomic_DNA"/>
</dbReference>
<keyword evidence="2 5" id="KW-0378">Hydrolase</keyword>
<accession>A0A1H7QDJ2</accession>
<evidence type="ECO:0000313" key="8">
    <source>
        <dbReference type="Proteomes" id="UP000199421"/>
    </source>
</evidence>
<dbReference type="Pfam" id="PF01095">
    <property type="entry name" value="Pectinesterase"/>
    <property type="match status" value="1"/>
</dbReference>
<gene>
    <name evidence="7" type="ORF">SAMN05661044_02553</name>
</gene>
<keyword evidence="8" id="KW-1185">Reference proteome</keyword>
<feature type="active site" evidence="4">
    <location>
        <position position="188"/>
    </location>
</feature>
<evidence type="ECO:0000259" key="6">
    <source>
        <dbReference type="Pfam" id="PF01095"/>
    </source>
</evidence>
<evidence type="ECO:0000256" key="4">
    <source>
        <dbReference type="PROSITE-ProRule" id="PRU10040"/>
    </source>
</evidence>
<keyword evidence="3 5" id="KW-0063">Aspartyl esterase</keyword>
<dbReference type="PANTHER" id="PTHR31321:SF57">
    <property type="entry name" value="PECTINESTERASE 53-RELATED"/>
    <property type="match status" value="1"/>
</dbReference>
<reference evidence="8" key="1">
    <citation type="submission" date="2016-10" db="EMBL/GenBank/DDBJ databases">
        <authorList>
            <person name="Varghese N."/>
            <person name="Submissions S."/>
        </authorList>
    </citation>
    <scope>NUCLEOTIDE SEQUENCE [LARGE SCALE GENOMIC DNA]</scope>
    <source>
        <strain evidence="8">DSM 18733</strain>
    </source>
</reference>
<dbReference type="EC" id="3.1.1.11" evidence="5"/>
<evidence type="ECO:0000256" key="1">
    <source>
        <dbReference type="ARBA" id="ARBA00008891"/>
    </source>
</evidence>
<dbReference type="GO" id="GO:0045490">
    <property type="term" value="P:pectin catabolic process"/>
    <property type="evidence" value="ECO:0007669"/>
    <property type="project" value="UniProtKB-UniRule"/>
</dbReference>
<dbReference type="STRING" id="407022.SAMN05661044_02553"/>
<dbReference type="InterPro" id="IPR012334">
    <property type="entry name" value="Pectin_lyas_fold"/>
</dbReference>
<evidence type="ECO:0000313" key="7">
    <source>
        <dbReference type="EMBL" id="SEL46003.1"/>
    </source>
</evidence>
<evidence type="ECO:0000256" key="3">
    <source>
        <dbReference type="ARBA" id="ARBA00023085"/>
    </source>
</evidence>
<evidence type="ECO:0000256" key="5">
    <source>
        <dbReference type="RuleBase" id="RU000589"/>
    </source>
</evidence>
<dbReference type="Gene3D" id="2.160.20.10">
    <property type="entry name" value="Single-stranded right-handed beta-helix, Pectin lyase-like"/>
    <property type="match status" value="1"/>
</dbReference>
<dbReference type="UniPathway" id="UPA00545">
    <property type="reaction ID" value="UER00823"/>
</dbReference>
<dbReference type="InterPro" id="IPR000070">
    <property type="entry name" value="Pectinesterase_cat"/>
</dbReference>
<comment type="similarity">
    <text evidence="1">Belongs to the pectinesterase family.</text>
</comment>
<proteinExistence type="inferred from homology"/>
<feature type="domain" description="Pectinesterase catalytic" evidence="6">
    <location>
        <begin position="26"/>
        <end position="319"/>
    </location>
</feature>
<comment type="pathway">
    <text evidence="5">Glycan metabolism; pectin degradation; 2-dehydro-3-deoxy-D-gluconate from pectin: step 1/5.</text>
</comment>
<protein>
    <recommendedName>
        <fullName evidence="5">Pectinesterase</fullName>
        <ecNumber evidence="5">3.1.1.11</ecNumber>
    </recommendedName>
</protein>
<dbReference type="GO" id="GO:0042545">
    <property type="term" value="P:cell wall modification"/>
    <property type="evidence" value="ECO:0007669"/>
    <property type="project" value="UniProtKB-UniRule"/>
</dbReference>
<dbReference type="Proteomes" id="UP000199421">
    <property type="component" value="Unassembled WGS sequence"/>
</dbReference>